<dbReference type="Gramene" id="AET4Gv20148700.5">
    <property type="protein sequence ID" value="AET4Gv20148700.5"/>
    <property type="gene ID" value="AET4Gv20148700"/>
</dbReference>
<feature type="compositionally biased region" description="Pro residues" evidence="1">
    <location>
        <begin position="48"/>
        <end position="60"/>
    </location>
</feature>
<sequence length="79" mass="8536">SFLKKLSHELTCSSVHPTPAPLPMISPPPPPPTPAGSGEHRPRATLPQAPPLPPLRPDPTWPQFLHGHPLLHRALAPLH</sequence>
<feature type="compositionally biased region" description="Pro residues" evidence="1">
    <location>
        <begin position="18"/>
        <end position="34"/>
    </location>
</feature>
<keyword evidence="3" id="KW-1185">Reference proteome</keyword>
<dbReference type="AlphaFoldDB" id="A0A453HDA6"/>
<reference evidence="3" key="2">
    <citation type="journal article" date="2017" name="Nat. Plants">
        <title>The Aegilops tauschii genome reveals multiple impacts of transposons.</title>
        <authorList>
            <person name="Zhao G."/>
            <person name="Zou C."/>
            <person name="Li K."/>
            <person name="Wang K."/>
            <person name="Li T."/>
            <person name="Gao L."/>
            <person name="Zhang X."/>
            <person name="Wang H."/>
            <person name="Yang Z."/>
            <person name="Liu X."/>
            <person name="Jiang W."/>
            <person name="Mao L."/>
            <person name="Kong X."/>
            <person name="Jiao Y."/>
            <person name="Jia J."/>
        </authorList>
    </citation>
    <scope>NUCLEOTIDE SEQUENCE [LARGE SCALE GENOMIC DNA]</scope>
    <source>
        <strain evidence="3">cv. AL8/78</strain>
    </source>
</reference>
<evidence type="ECO:0000313" key="2">
    <source>
        <dbReference type="EnsemblPlants" id="AET4Gv20148700.5"/>
    </source>
</evidence>
<evidence type="ECO:0000313" key="3">
    <source>
        <dbReference type="Proteomes" id="UP000015105"/>
    </source>
</evidence>
<reference evidence="3" key="1">
    <citation type="journal article" date="2014" name="Science">
        <title>Ancient hybridizations among the ancestral genomes of bread wheat.</title>
        <authorList>
            <consortium name="International Wheat Genome Sequencing Consortium,"/>
            <person name="Marcussen T."/>
            <person name="Sandve S.R."/>
            <person name="Heier L."/>
            <person name="Spannagl M."/>
            <person name="Pfeifer M."/>
            <person name="Jakobsen K.S."/>
            <person name="Wulff B.B."/>
            <person name="Steuernagel B."/>
            <person name="Mayer K.F."/>
            <person name="Olsen O.A."/>
        </authorList>
    </citation>
    <scope>NUCLEOTIDE SEQUENCE [LARGE SCALE GENOMIC DNA]</scope>
    <source>
        <strain evidence="3">cv. AL8/78</strain>
    </source>
</reference>
<reference evidence="2" key="4">
    <citation type="submission" date="2019-03" db="UniProtKB">
        <authorList>
            <consortium name="EnsemblPlants"/>
        </authorList>
    </citation>
    <scope>IDENTIFICATION</scope>
</reference>
<feature type="region of interest" description="Disordered" evidence="1">
    <location>
        <begin position="1"/>
        <end position="61"/>
    </location>
</feature>
<reference evidence="2" key="5">
    <citation type="journal article" date="2021" name="G3 (Bethesda)">
        <title>Aegilops tauschii genome assembly Aet v5.0 features greater sequence contiguity and improved annotation.</title>
        <authorList>
            <person name="Wang L."/>
            <person name="Zhu T."/>
            <person name="Rodriguez J.C."/>
            <person name="Deal K.R."/>
            <person name="Dubcovsky J."/>
            <person name="McGuire P.E."/>
            <person name="Lux T."/>
            <person name="Spannagl M."/>
            <person name="Mayer K.F.X."/>
            <person name="Baldrich P."/>
            <person name="Meyers B.C."/>
            <person name="Huo N."/>
            <person name="Gu Y.Q."/>
            <person name="Zhou H."/>
            <person name="Devos K.M."/>
            <person name="Bennetzen J.L."/>
            <person name="Unver T."/>
            <person name="Budak H."/>
            <person name="Gulick P.J."/>
            <person name="Galiba G."/>
            <person name="Kalapos B."/>
            <person name="Nelson D.R."/>
            <person name="Li P."/>
            <person name="You F.M."/>
            <person name="Luo M.C."/>
            <person name="Dvorak J."/>
        </authorList>
    </citation>
    <scope>NUCLEOTIDE SEQUENCE [LARGE SCALE GENOMIC DNA]</scope>
    <source>
        <strain evidence="2">cv. AL8/78</strain>
    </source>
</reference>
<accession>A0A453HDA6</accession>
<protein>
    <submittedName>
        <fullName evidence="2">Uncharacterized protein</fullName>
    </submittedName>
</protein>
<proteinExistence type="predicted"/>
<reference evidence="2" key="3">
    <citation type="journal article" date="2017" name="Nature">
        <title>Genome sequence of the progenitor of the wheat D genome Aegilops tauschii.</title>
        <authorList>
            <person name="Luo M.C."/>
            <person name="Gu Y.Q."/>
            <person name="Puiu D."/>
            <person name="Wang H."/>
            <person name="Twardziok S.O."/>
            <person name="Deal K.R."/>
            <person name="Huo N."/>
            <person name="Zhu T."/>
            <person name="Wang L."/>
            <person name="Wang Y."/>
            <person name="McGuire P.E."/>
            <person name="Liu S."/>
            <person name="Long H."/>
            <person name="Ramasamy R.K."/>
            <person name="Rodriguez J.C."/>
            <person name="Van S.L."/>
            <person name="Yuan L."/>
            <person name="Wang Z."/>
            <person name="Xia Z."/>
            <person name="Xiao L."/>
            <person name="Anderson O.D."/>
            <person name="Ouyang S."/>
            <person name="Liang Y."/>
            <person name="Zimin A.V."/>
            <person name="Pertea G."/>
            <person name="Qi P."/>
            <person name="Bennetzen J.L."/>
            <person name="Dai X."/>
            <person name="Dawson M.W."/>
            <person name="Muller H.G."/>
            <person name="Kugler K."/>
            <person name="Rivarola-Duarte L."/>
            <person name="Spannagl M."/>
            <person name="Mayer K.F.X."/>
            <person name="Lu F.H."/>
            <person name="Bevan M.W."/>
            <person name="Leroy P."/>
            <person name="Li P."/>
            <person name="You F.M."/>
            <person name="Sun Q."/>
            <person name="Liu Z."/>
            <person name="Lyons E."/>
            <person name="Wicker T."/>
            <person name="Salzberg S.L."/>
            <person name="Devos K.M."/>
            <person name="Dvorak J."/>
        </authorList>
    </citation>
    <scope>NUCLEOTIDE SEQUENCE [LARGE SCALE GENOMIC DNA]</scope>
    <source>
        <strain evidence="2">cv. AL8/78</strain>
    </source>
</reference>
<name>A0A453HDA6_AEGTS</name>
<dbReference type="Proteomes" id="UP000015105">
    <property type="component" value="Chromosome 4D"/>
</dbReference>
<evidence type="ECO:0000256" key="1">
    <source>
        <dbReference type="SAM" id="MobiDB-lite"/>
    </source>
</evidence>
<dbReference type="EnsemblPlants" id="AET4Gv20148700.5">
    <property type="protein sequence ID" value="AET4Gv20148700.5"/>
    <property type="gene ID" value="AET4Gv20148700"/>
</dbReference>
<organism evidence="2 3">
    <name type="scientific">Aegilops tauschii subsp. strangulata</name>
    <name type="common">Goatgrass</name>
    <dbReference type="NCBI Taxonomy" id="200361"/>
    <lineage>
        <taxon>Eukaryota</taxon>
        <taxon>Viridiplantae</taxon>
        <taxon>Streptophyta</taxon>
        <taxon>Embryophyta</taxon>
        <taxon>Tracheophyta</taxon>
        <taxon>Spermatophyta</taxon>
        <taxon>Magnoliopsida</taxon>
        <taxon>Liliopsida</taxon>
        <taxon>Poales</taxon>
        <taxon>Poaceae</taxon>
        <taxon>BOP clade</taxon>
        <taxon>Pooideae</taxon>
        <taxon>Triticodae</taxon>
        <taxon>Triticeae</taxon>
        <taxon>Triticinae</taxon>
        <taxon>Aegilops</taxon>
    </lineage>
</organism>